<gene>
    <name evidence="2" type="ORF">ThidrDRAFT_2630</name>
</gene>
<comment type="caution">
    <text evidence="2">The sequence shown here is derived from an EMBL/GenBank/DDBJ whole genome shotgun (WGS) entry which is preliminary data.</text>
</comment>
<dbReference type="Gene3D" id="3.30.420.10">
    <property type="entry name" value="Ribonuclease H-like superfamily/Ribonuclease H"/>
    <property type="match status" value="1"/>
</dbReference>
<dbReference type="Pfam" id="PF13683">
    <property type="entry name" value="rve_3"/>
    <property type="match status" value="1"/>
</dbReference>
<reference evidence="2 3" key="1">
    <citation type="submission" date="2011-06" db="EMBL/GenBank/DDBJ databases">
        <title>The draft genome of Thiorhodococcus drewsii AZ1.</title>
        <authorList>
            <consortium name="US DOE Joint Genome Institute (JGI-PGF)"/>
            <person name="Lucas S."/>
            <person name="Han J."/>
            <person name="Lapidus A."/>
            <person name="Cheng J.-F."/>
            <person name="Goodwin L."/>
            <person name="Pitluck S."/>
            <person name="Peters L."/>
            <person name="Land M.L."/>
            <person name="Hauser L."/>
            <person name="Vogl K."/>
            <person name="Liu Z."/>
            <person name="Imhoff J."/>
            <person name="Thiel V."/>
            <person name="Frigaard N.-U."/>
            <person name="Bryant D.A."/>
            <person name="Woyke T.J."/>
        </authorList>
    </citation>
    <scope>NUCLEOTIDE SEQUENCE [LARGE SCALE GENOMIC DNA]</scope>
    <source>
        <strain evidence="2 3">AZ1</strain>
    </source>
</reference>
<dbReference type="PROSITE" id="PS50994">
    <property type="entry name" value="INTEGRASE"/>
    <property type="match status" value="1"/>
</dbReference>
<dbReference type="STRING" id="765913.ThidrDRAFT_2630"/>
<organism evidence="2 3">
    <name type="scientific">Thiorhodococcus drewsii AZ1</name>
    <dbReference type="NCBI Taxonomy" id="765913"/>
    <lineage>
        <taxon>Bacteria</taxon>
        <taxon>Pseudomonadati</taxon>
        <taxon>Pseudomonadota</taxon>
        <taxon>Gammaproteobacteria</taxon>
        <taxon>Chromatiales</taxon>
        <taxon>Chromatiaceae</taxon>
        <taxon>Thiorhodococcus</taxon>
    </lineage>
</organism>
<proteinExistence type="predicted"/>
<dbReference type="PANTHER" id="PTHR47515:SF1">
    <property type="entry name" value="BLR2054 PROTEIN"/>
    <property type="match status" value="1"/>
</dbReference>
<dbReference type="SUPFAM" id="SSF53098">
    <property type="entry name" value="Ribonuclease H-like"/>
    <property type="match status" value="1"/>
</dbReference>
<dbReference type="PANTHER" id="PTHR47515">
    <property type="entry name" value="LOW CALCIUM RESPONSE LOCUS PROTEIN T"/>
    <property type="match status" value="1"/>
</dbReference>
<keyword evidence="3" id="KW-1185">Reference proteome</keyword>
<dbReference type="InterPro" id="IPR012337">
    <property type="entry name" value="RNaseH-like_sf"/>
</dbReference>
<dbReference type="EMBL" id="AFWT01000017">
    <property type="protein sequence ID" value="EGV30671.1"/>
    <property type="molecule type" value="Genomic_DNA"/>
</dbReference>
<feature type="domain" description="Integrase catalytic" evidence="1">
    <location>
        <begin position="1"/>
        <end position="124"/>
    </location>
</feature>
<dbReference type="AlphaFoldDB" id="G2E2W7"/>
<evidence type="ECO:0000313" key="2">
    <source>
        <dbReference type="EMBL" id="EGV30671.1"/>
    </source>
</evidence>
<protein>
    <submittedName>
        <fullName evidence="2">Integrase catalytic region</fullName>
    </submittedName>
</protein>
<dbReference type="Proteomes" id="UP000004200">
    <property type="component" value="Unassembled WGS sequence"/>
</dbReference>
<sequence>MAFSSASITKAPFALSKILTDNGKEFTDRFCATGERSPTGQHRFDQVCAQHAIEHRLTKPRTPQTNGMVERFNGRIAEVLATTRFDSSQSLEQSITRYVQVYNQHIPQKALGHIAPIQALTDWAEKRPELFKKRVYNLQGLDTSRKPWRRSERLTRWA</sequence>
<dbReference type="GO" id="GO:0015074">
    <property type="term" value="P:DNA integration"/>
    <property type="evidence" value="ECO:0007669"/>
    <property type="project" value="InterPro"/>
</dbReference>
<name>G2E2W7_9GAMM</name>
<dbReference type="InterPro" id="IPR001584">
    <property type="entry name" value="Integrase_cat-core"/>
</dbReference>
<dbReference type="InterPro" id="IPR036397">
    <property type="entry name" value="RNaseH_sf"/>
</dbReference>
<dbReference type="eggNOG" id="COG2801">
    <property type="taxonomic scope" value="Bacteria"/>
</dbReference>
<accession>G2E2W7</accession>
<evidence type="ECO:0000313" key="3">
    <source>
        <dbReference type="Proteomes" id="UP000004200"/>
    </source>
</evidence>
<evidence type="ECO:0000259" key="1">
    <source>
        <dbReference type="PROSITE" id="PS50994"/>
    </source>
</evidence>
<dbReference type="GO" id="GO:0003676">
    <property type="term" value="F:nucleic acid binding"/>
    <property type="evidence" value="ECO:0007669"/>
    <property type="project" value="InterPro"/>
</dbReference>